<protein>
    <submittedName>
        <fullName evidence="2">Uncharacterized protein</fullName>
    </submittedName>
</protein>
<dbReference type="AlphaFoldDB" id="A0AAV8AED5"/>
<feature type="compositionally biased region" description="Basic and acidic residues" evidence="1">
    <location>
        <begin position="109"/>
        <end position="119"/>
    </location>
</feature>
<feature type="compositionally biased region" description="Acidic residues" evidence="1">
    <location>
        <begin position="252"/>
        <end position="262"/>
    </location>
</feature>
<feature type="region of interest" description="Disordered" evidence="1">
    <location>
        <begin position="100"/>
        <end position="119"/>
    </location>
</feature>
<feature type="region of interest" description="Disordered" evidence="1">
    <location>
        <begin position="178"/>
        <end position="262"/>
    </location>
</feature>
<dbReference type="EMBL" id="JANTQA010000008">
    <property type="protein sequence ID" value="KAJ3452015.1"/>
    <property type="molecule type" value="Genomic_DNA"/>
</dbReference>
<comment type="caution">
    <text evidence="2">The sequence shown here is derived from an EMBL/GenBank/DDBJ whole genome shotgun (WGS) entry which is preliminary data.</text>
</comment>
<evidence type="ECO:0000313" key="3">
    <source>
        <dbReference type="Proteomes" id="UP001146793"/>
    </source>
</evidence>
<gene>
    <name evidence="2" type="ORF">M0812_03776</name>
</gene>
<sequence length="262" mass="31546">MNMDNKIYVVYNYPSSIINFKVKEQRKLLEDFANSKNKTKQFFDKLCKGNGLRDKFQDSRVSGWTRPSFQQLIKNCLEENLEKLKQYRQLMQQEQLKKNSQMGMFGSEKSTDSEQTKESPLKTVLELLQEERQYWIRFSQVYKKLTDLEKISIGLSDEIKNLSVETILLLASKYVKNKEKKKKNNEKNLKKKKKKKKEIENEKEEENKKHEQKKEEKENEKQKQEEEEKENGKLKEEREILFKENKQLEIQNENENETENEN</sequence>
<evidence type="ECO:0000256" key="1">
    <source>
        <dbReference type="SAM" id="MobiDB-lite"/>
    </source>
</evidence>
<dbReference type="Proteomes" id="UP001146793">
    <property type="component" value="Unassembled WGS sequence"/>
</dbReference>
<evidence type="ECO:0000313" key="2">
    <source>
        <dbReference type="EMBL" id="KAJ3452015.1"/>
    </source>
</evidence>
<feature type="compositionally biased region" description="Basic residues" evidence="1">
    <location>
        <begin position="178"/>
        <end position="196"/>
    </location>
</feature>
<organism evidence="2 3">
    <name type="scientific">Anaeramoeba flamelloides</name>
    <dbReference type="NCBI Taxonomy" id="1746091"/>
    <lineage>
        <taxon>Eukaryota</taxon>
        <taxon>Metamonada</taxon>
        <taxon>Anaeramoebidae</taxon>
        <taxon>Anaeramoeba</taxon>
    </lineage>
</organism>
<accession>A0AAV8AED5</accession>
<reference evidence="2" key="1">
    <citation type="submission" date="2022-08" db="EMBL/GenBank/DDBJ databases">
        <title>Novel sulphate-reducing endosymbionts in the free-living metamonad Anaeramoeba.</title>
        <authorList>
            <person name="Jerlstrom-Hultqvist J."/>
            <person name="Cepicka I."/>
            <person name="Gallot-Lavallee L."/>
            <person name="Salas-Leiva D."/>
            <person name="Curtis B.A."/>
            <person name="Zahonova K."/>
            <person name="Pipaliya S."/>
            <person name="Dacks J."/>
            <person name="Roger A.J."/>
        </authorList>
    </citation>
    <scope>NUCLEOTIDE SEQUENCE</scope>
    <source>
        <strain evidence="2">Busselton2</strain>
    </source>
</reference>
<name>A0AAV8AED5_9EUKA</name>
<proteinExistence type="predicted"/>
<feature type="compositionally biased region" description="Basic and acidic residues" evidence="1">
    <location>
        <begin position="197"/>
        <end position="247"/>
    </location>
</feature>